<sequence length="770" mass="87691">MAMTHFERFKEHGQTALHQILQKIQTSRSDDPSTKISSLLPAWMSTDMTPCCSAEAAQDFGILPGKIDWRKNAMEYILRNHLLDIVKQHPESDPVRFTLLFDVLEIIIALESNQYVEPVIPFTFIEELLDVHSLTSCQSIFEFVESKRQELTVGMVPNRGKALVVLRLCNEMLRRLSKETNTVFCGRIMMFLANSFPLTERSGVNLRGEFNAEPVHYHDEEAIDTDASLTDEQKSFYKTFWATRKFFSNPPSLLSDQYFEEWKKGTQIILDKFQQIADSDLEVAGAKSFQVAGQKRASVAMETDPPDSKVQDLLDEINNDYLFPRLLTSPHLLELQMEDVRFRRNVMLQFLVLFQYLHGFSEDEKQKTKDLLSARGQKVTLVTPTYIVSEENVQWMNEKESEVTNLMRRTKPHGTMYTDIILTVLKHERNMIIWKSSGCPAFEKPPLDIQMLKDARETRWKRLKTVPPGYRFQYGNVEMTNMYGKPKETLKSLLSRRSVPEPVAILDRALQQLELEEDTDPDIRFNIANGALFQATRILFRSHASIIPKIYEIKHNVYYGVTIDPTPTASVSSSEPEDEDMDDNDDKKDMDVDDEEPSQDVSTSDTATPQEPGTPQAKPDTPQNADHATESPQDNDTVQGDTPMDGEDTEFTQDAQDAEDEGEVGRNGTDTQEHEGEIEPEHVDEDQDNKDDDVEETDASSRRTASSASSRSPSPKPDHPPPTIHIPRVSPPKKTVPTPQEIAQGLAQKHVDNEIKVLDLVRKLIMDELQ</sequence>
<keyword evidence="3" id="KW-1185">Reference proteome</keyword>
<dbReference type="Pfam" id="PF11957">
    <property type="entry name" value="efThoc1"/>
    <property type="match status" value="1"/>
</dbReference>
<dbReference type="GO" id="GO:0006406">
    <property type="term" value="P:mRNA export from nucleus"/>
    <property type="evidence" value="ECO:0007669"/>
    <property type="project" value="TreeGrafter"/>
</dbReference>
<feature type="compositionally biased region" description="Polar residues" evidence="1">
    <location>
        <begin position="599"/>
        <end position="613"/>
    </location>
</feature>
<feature type="compositionally biased region" description="Acidic residues" evidence="1">
    <location>
        <begin position="682"/>
        <end position="698"/>
    </location>
</feature>
<evidence type="ECO:0000313" key="3">
    <source>
        <dbReference type="Proteomes" id="UP000242146"/>
    </source>
</evidence>
<evidence type="ECO:0000313" key="2">
    <source>
        <dbReference type="EMBL" id="ORX54947.1"/>
    </source>
</evidence>
<dbReference type="GO" id="GO:0000445">
    <property type="term" value="C:THO complex part of transcription export complex"/>
    <property type="evidence" value="ECO:0007669"/>
    <property type="project" value="TreeGrafter"/>
</dbReference>
<feature type="compositionally biased region" description="Acidic residues" evidence="1">
    <location>
        <begin position="644"/>
        <end position="662"/>
    </location>
</feature>
<gene>
    <name evidence="2" type="ORF">DM01DRAFT_1335241</name>
</gene>
<dbReference type="STRING" id="101127.A0A1X2GJ40"/>
<dbReference type="OrthoDB" id="9402762at2759"/>
<name>A0A1X2GJ40_9FUNG</name>
<feature type="compositionally biased region" description="Low complexity" evidence="1">
    <location>
        <begin position="702"/>
        <end position="713"/>
    </location>
</feature>
<dbReference type="PANTHER" id="PTHR13265:SF0">
    <property type="entry name" value="HPR1"/>
    <property type="match status" value="1"/>
</dbReference>
<feature type="compositionally biased region" description="Polar residues" evidence="1">
    <location>
        <begin position="621"/>
        <end position="640"/>
    </location>
</feature>
<accession>A0A1X2GJ40</accession>
<feature type="compositionally biased region" description="Acidic residues" evidence="1">
    <location>
        <begin position="575"/>
        <end position="584"/>
    </location>
</feature>
<dbReference type="Proteomes" id="UP000242146">
    <property type="component" value="Unassembled WGS sequence"/>
</dbReference>
<protein>
    <recommendedName>
        <fullName evidence="4">THO complex subunit 1 transcription elongation factor-domain-containing protein</fullName>
    </recommendedName>
</protein>
<dbReference type="AlphaFoldDB" id="A0A1X2GJ40"/>
<reference evidence="2 3" key="1">
    <citation type="submission" date="2016-07" db="EMBL/GenBank/DDBJ databases">
        <title>Pervasive Adenine N6-methylation of Active Genes in Fungi.</title>
        <authorList>
            <consortium name="DOE Joint Genome Institute"/>
            <person name="Mondo S.J."/>
            <person name="Dannebaum R.O."/>
            <person name="Kuo R.C."/>
            <person name="Labutti K."/>
            <person name="Haridas S."/>
            <person name="Kuo A."/>
            <person name="Salamov A."/>
            <person name="Ahrendt S.R."/>
            <person name="Lipzen A."/>
            <person name="Sullivan W."/>
            <person name="Andreopoulos W.B."/>
            <person name="Clum A."/>
            <person name="Lindquist E."/>
            <person name="Daum C."/>
            <person name="Ramamoorthy G.K."/>
            <person name="Gryganskyi A."/>
            <person name="Culley D."/>
            <person name="Magnuson J.K."/>
            <person name="James T.Y."/>
            <person name="O'Malley M.A."/>
            <person name="Stajich J.E."/>
            <person name="Spatafora J.W."/>
            <person name="Visel A."/>
            <person name="Grigoriev I.V."/>
        </authorList>
    </citation>
    <scope>NUCLEOTIDE SEQUENCE [LARGE SCALE GENOMIC DNA]</scope>
    <source>
        <strain evidence="2 3">NRRL 3301</strain>
    </source>
</reference>
<dbReference type="PANTHER" id="PTHR13265">
    <property type="entry name" value="THO COMPLEX SUBUNIT 1"/>
    <property type="match status" value="1"/>
</dbReference>
<comment type="caution">
    <text evidence="2">The sequence shown here is derived from an EMBL/GenBank/DDBJ whole genome shotgun (WGS) entry which is preliminary data.</text>
</comment>
<dbReference type="EMBL" id="MCGT01000012">
    <property type="protein sequence ID" value="ORX54947.1"/>
    <property type="molecule type" value="Genomic_DNA"/>
</dbReference>
<organism evidence="2 3">
    <name type="scientific">Hesseltinella vesiculosa</name>
    <dbReference type="NCBI Taxonomy" id="101127"/>
    <lineage>
        <taxon>Eukaryota</taxon>
        <taxon>Fungi</taxon>
        <taxon>Fungi incertae sedis</taxon>
        <taxon>Mucoromycota</taxon>
        <taxon>Mucoromycotina</taxon>
        <taxon>Mucoromycetes</taxon>
        <taxon>Mucorales</taxon>
        <taxon>Cunninghamellaceae</taxon>
        <taxon>Hesseltinella</taxon>
    </lineage>
</organism>
<feature type="compositionally biased region" description="Basic and acidic residues" evidence="1">
    <location>
        <begin position="671"/>
        <end position="681"/>
    </location>
</feature>
<dbReference type="InterPro" id="IPR021861">
    <property type="entry name" value="THO_THOC1"/>
</dbReference>
<evidence type="ECO:0000256" key="1">
    <source>
        <dbReference type="SAM" id="MobiDB-lite"/>
    </source>
</evidence>
<feature type="region of interest" description="Disordered" evidence="1">
    <location>
        <begin position="567"/>
        <end position="741"/>
    </location>
</feature>
<proteinExistence type="predicted"/>
<evidence type="ECO:0008006" key="4">
    <source>
        <dbReference type="Google" id="ProtNLM"/>
    </source>
</evidence>